<reference evidence="3 4" key="1">
    <citation type="submission" date="2021-01" db="EMBL/GenBank/DDBJ databases">
        <title>Chryseolinea sp. Jin1 Genome sequencing and assembly.</title>
        <authorList>
            <person name="Kim I."/>
        </authorList>
    </citation>
    <scope>NUCLEOTIDE SEQUENCE [LARGE SCALE GENOMIC DNA]</scope>
    <source>
        <strain evidence="3 4">Jin1</strain>
    </source>
</reference>
<protein>
    <submittedName>
        <fullName evidence="3">DUF4097 family beta strand repeat protein</fullName>
    </submittedName>
</protein>
<evidence type="ECO:0000313" key="3">
    <source>
        <dbReference type="EMBL" id="MBL0741680.1"/>
    </source>
</evidence>
<dbReference type="RefSeq" id="WP_202009048.1">
    <property type="nucleotide sequence ID" value="NZ_JAERRB010000003.1"/>
</dbReference>
<dbReference type="Proteomes" id="UP000613030">
    <property type="component" value="Unassembled WGS sequence"/>
</dbReference>
<keyword evidence="1" id="KW-0732">Signal</keyword>
<dbReference type="InterPro" id="IPR025164">
    <property type="entry name" value="Toastrack_DUF4097"/>
</dbReference>
<organism evidence="3 4">
    <name type="scientific">Chryseolinea lacunae</name>
    <dbReference type="NCBI Taxonomy" id="2801331"/>
    <lineage>
        <taxon>Bacteria</taxon>
        <taxon>Pseudomonadati</taxon>
        <taxon>Bacteroidota</taxon>
        <taxon>Cytophagia</taxon>
        <taxon>Cytophagales</taxon>
        <taxon>Fulvivirgaceae</taxon>
        <taxon>Chryseolinea</taxon>
    </lineage>
</organism>
<feature type="domain" description="DUF4097" evidence="2">
    <location>
        <begin position="41"/>
        <end position="282"/>
    </location>
</feature>
<name>A0ABS1KQR8_9BACT</name>
<feature type="signal peptide" evidence="1">
    <location>
        <begin position="1"/>
        <end position="19"/>
    </location>
</feature>
<evidence type="ECO:0000256" key="1">
    <source>
        <dbReference type="SAM" id="SignalP"/>
    </source>
</evidence>
<dbReference type="Pfam" id="PF13349">
    <property type="entry name" value="DUF4097"/>
    <property type="match status" value="1"/>
</dbReference>
<keyword evidence="4" id="KW-1185">Reference proteome</keyword>
<proteinExistence type="predicted"/>
<evidence type="ECO:0000313" key="4">
    <source>
        <dbReference type="Proteomes" id="UP000613030"/>
    </source>
</evidence>
<dbReference type="EMBL" id="JAERRB010000003">
    <property type="protein sequence ID" value="MBL0741680.1"/>
    <property type="molecule type" value="Genomic_DNA"/>
</dbReference>
<evidence type="ECO:0000259" key="2">
    <source>
        <dbReference type="Pfam" id="PF13349"/>
    </source>
</evidence>
<feature type="chain" id="PRO_5045756214" evidence="1">
    <location>
        <begin position="20"/>
        <end position="286"/>
    </location>
</feature>
<accession>A0ABS1KQR8</accession>
<comment type="caution">
    <text evidence="3">The sequence shown here is derived from an EMBL/GenBank/DDBJ whole genome shotgun (WGS) entry which is preliminary data.</text>
</comment>
<gene>
    <name evidence="3" type="ORF">JI741_10655</name>
</gene>
<sequence>MKNLIFTLVVLTLASNLFAGDGNFHLDKEYTIGKNGLLEMQISDAKVFITGSTRTNAHVKIDRTVTTKGFSWGEESFHVDVNEANGNLSIKEKQKSAHVTAIGYYSEEYRIDVELPEGVSLKIDGDDGDYYIKNVNGAIALHMDDADAELAGCKGDSFEFRLDDGDIRMDQGRGKLEVDGDDADVEIYKANFTSIHADIDDGDLIIETSLANDGNYWMKSQDGQISLNITSGGGEFDIDHDDGRVITEGKFKTLHEDEGSTRLALANGTAKVTLKADDARVKLRAQ</sequence>